<evidence type="ECO:0000256" key="1">
    <source>
        <dbReference type="ARBA" id="ARBA00000085"/>
    </source>
</evidence>
<comment type="catalytic activity">
    <reaction evidence="1">
        <text>ATP + protein L-histidine = ADP + protein N-phospho-L-histidine.</text>
        <dbReference type="EC" id="2.7.13.3"/>
    </reaction>
</comment>
<feature type="transmembrane region" description="Helical" evidence="5">
    <location>
        <begin position="103"/>
        <end position="122"/>
    </location>
</feature>
<name>A0ABM8YPF1_9BACI</name>
<keyword evidence="4" id="KW-0902">Two-component regulatory system</keyword>
<feature type="transmembrane region" description="Helical" evidence="5">
    <location>
        <begin position="134"/>
        <end position="155"/>
    </location>
</feature>
<dbReference type="EMBL" id="CAKJTJ010000013">
    <property type="protein sequence ID" value="CAG9621792.1"/>
    <property type="molecule type" value="Genomic_DNA"/>
</dbReference>
<keyword evidence="3" id="KW-0418">Kinase</keyword>
<dbReference type="RefSeq" id="WP_230501689.1">
    <property type="nucleotide sequence ID" value="NZ_CAKJTJ010000013.1"/>
</dbReference>
<keyword evidence="5" id="KW-0472">Membrane</keyword>
<keyword evidence="8" id="KW-1185">Reference proteome</keyword>
<evidence type="ECO:0000313" key="8">
    <source>
        <dbReference type="Proteomes" id="UP000789833"/>
    </source>
</evidence>
<protein>
    <recommendedName>
        <fullName evidence="2">histidine kinase</fullName>
        <ecNumber evidence="2">2.7.13.3</ecNumber>
    </recommendedName>
</protein>
<dbReference type="EC" id="2.7.13.3" evidence="2"/>
<dbReference type="SUPFAM" id="SSF47384">
    <property type="entry name" value="Homodimeric domain of signal transducing histidine kinase"/>
    <property type="match status" value="1"/>
</dbReference>
<evidence type="ECO:0000256" key="5">
    <source>
        <dbReference type="SAM" id="Phobius"/>
    </source>
</evidence>
<gene>
    <name evidence="7" type="ORF">BACCIP111883_02565</name>
</gene>
<evidence type="ECO:0000256" key="3">
    <source>
        <dbReference type="ARBA" id="ARBA00022777"/>
    </source>
</evidence>
<dbReference type="Gene3D" id="1.10.287.130">
    <property type="match status" value="1"/>
</dbReference>
<reference evidence="7 8" key="1">
    <citation type="submission" date="2021-10" db="EMBL/GenBank/DDBJ databases">
        <authorList>
            <person name="Criscuolo A."/>
        </authorList>
    </citation>
    <scope>NUCLEOTIDE SEQUENCE [LARGE SCALE GENOMIC DNA]</scope>
    <source>
        <strain evidence="8">CIP 111883</strain>
    </source>
</reference>
<proteinExistence type="predicted"/>
<evidence type="ECO:0000313" key="7">
    <source>
        <dbReference type="EMBL" id="CAG9621792.1"/>
    </source>
</evidence>
<evidence type="ECO:0000259" key="6">
    <source>
        <dbReference type="Pfam" id="PF00512"/>
    </source>
</evidence>
<sequence length="422" mass="48593">MNVLKDILLQLFFFIVPSILYYIIVHKHHSTHSLFKRQILAFLFCTTSAIFSIHFPIVTPDGYSIHFAFIPLIIAFIYSGYLAGLLTIGAFFMYPFFLSEPVNILHTYVLTPLMIVVPLYIHSTWKYLSSRQKYTVAFVISCIIYSLHTIEYLIFNVNRSNTIGDTLFQILWTCTIIVCFTMLIIYLVEFLCGFEEMQIQLKKLRKLSHLNELANEVTLEVNKPLTIVKGFAQLLGIQPNQVNKEYVPIILTELSRAERIFNSYLKLAQVEAPPSGYISSSKLLENVIDELYIYAKNNNVTIHVNSKRSWGVKGNMQILSESIITILKYCIDFHSGEMRNLSINHYLYHNEVTYEVNFPKGVKMKENFLTLRHLSTLIGSKTDQSLYSAYTLVLAHGGDVTLKRKIWRKSMIISLPAHSLKS</sequence>
<feature type="domain" description="Signal transduction histidine kinase dimerisation/phosphoacceptor" evidence="6">
    <location>
        <begin position="215"/>
        <end position="272"/>
    </location>
</feature>
<dbReference type="CDD" id="cd00082">
    <property type="entry name" value="HisKA"/>
    <property type="match status" value="1"/>
</dbReference>
<feature type="transmembrane region" description="Helical" evidence="5">
    <location>
        <begin position="69"/>
        <end position="97"/>
    </location>
</feature>
<dbReference type="Proteomes" id="UP000789833">
    <property type="component" value="Unassembled WGS sequence"/>
</dbReference>
<keyword evidence="5" id="KW-1133">Transmembrane helix</keyword>
<comment type="caution">
    <text evidence="7">The sequence shown here is derived from an EMBL/GenBank/DDBJ whole genome shotgun (WGS) entry which is preliminary data.</text>
</comment>
<evidence type="ECO:0000256" key="4">
    <source>
        <dbReference type="ARBA" id="ARBA00023012"/>
    </source>
</evidence>
<organism evidence="7 8">
    <name type="scientific">Sutcliffiella rhizosphaerae</name>
    <dbReference type="NCBI Taxonomy" id="2880967"/>
    <lineage>
        <taxon>Bacteria</taxon>
        <taxon>Bacillati</taxon>
        <taxon>Bacillota</taxon>
        <taxon>Bacilli</taxon>
        <taxon>Bacillales</taxon>
        <taxon>Bacillaceae</taxon>
        <taxon>Sutcliffiella</taxon>
    </lineage>
</organism>
<dbReference type="InterPro" id="IPR036097">
    <property type="entry name" value="HisK_dim/P_sf"/>
</dbReference>
<dbReference type="Pfam" id="PF00512">
    <property type="entry name" value="HisKA"/>
    <property type="match status" value="1"/>
</dbReference>
<feature type="transmembrane region" description="Helical" evidence="5">
    <location>
        <begin position="7"/>
        <end position="24"/>
    </location>
</feature>
<evidence type="ECO:0000256" key="2">
    <source>
        <dbReference type="ARBA" id="ARBA00012438"/>
    </source>
</evidence>
<dbReference type="InterPro" id="IPR003661">
    <property type="entry name" value="HisK_dim/P_dom"/>
</dbReference>
<keyword evidence="3" id="KW-0808">Transferase</keyword>
<keyword evidence="5" id="KW-0812">Transmembrane</keyword>
<feature type="transmembrane region" description="Helical" evidence="5">
    <location>
        <begin position="167"/>
        <end position="194"/>
    </location>
</feature>
<accession>A0ABM8YPF1</accession>
<feature type="transmembrane region" description="Helical" evidence="5">
    <location>
        <begin position="39"/>
        <end position="57"/>
    </location>
</feature>